<feature type="domain" description="Outer membrane protein beta-barrel" evidence="1">
    <location>
        <begin position="15"/>
        <end position="168"/>
    </location>
</feature>
<dbReference type="InterPro" id="IPR025665">
    <property type="entry name" value="Beta-barrel_OMP_2"/>
</dbReference>
<comment type="caution">
    <text evidence="2">The sequence shown here is derived from an EMBL/GenBank/DDBJ whole genome shotgun (WGS) entry which is preliminary data.</text>
</comment>
<dbReference type="Pfam" id="PF13568">
    <property type="entry name" value="OMP_b-brl_2"/>
    <property type="match status" value="1"/>
</dbReference>
<evidence type="ECO:0000313" key="3">
    <source>
        <dbReference type="Proteomes" id="UP000018837"/>
    </source>
</evidence>
<dbReference type="EMBL" id="AYUF01000390">
    <property type="protein sequence ID" value="ETK02205.1"/>
    <property type="molecule type" value="Genomic_DNA"/>
</dbReference>
<organism evidence="2 3">
    <name type="scientific">Tannerella sp. oral taxon BU063 isolate Cell 2</name>
    <dbReference type="NCBI Taxonomy" id="1411148"/>
    <lineage>
        <taxon>Bacteria</taxon>
        <taxon>Pseudomonadati</taxon>
        <taxon>Bacteroidota</taxon>
        <taxon>Bacteroidia</taxon>
        <taxon>Bacteroidales</taxon>
        <taxon>Tannerellaceae</taxon>
        <taxon>Tannerella</taxon>
    </lineage>
</organism>
<accession>W2C4Y6</accession>
<gene>
    <name evidence="2" type="ORF">N425_05650</name>
</gene>
<evidence type="ECO:0000259" key="1">
    <source>
        <dbReference type="Pfam" id="PF13568"/>
    </source>
</evidence>
<name>W2C4Y6_9BACT</name>
<reference evidence="2 3" key="1">
    <citation type="submission" date="2013-11" db="EMBL/GenBank/DDBJ databases">
        <title>Single cell genomics of uncultured Tannerella BU063 (oral taxon 286).</title>
        <authorList>
            <person name="Beall C.J."/>
            <person name="Campbell A.G."/>
            <person name="Griffen A.L."/>
            <person name="Podar M."/>
            <person name="Leys E.J."/>
        </authorList>
    </citation>
    <scope>NUCLEOTIDE SEQUENCE [LARGE SCALE GENOMIC DNA]</scope>
    <source>
        <strain evidence="2">Cell 2</strain>
    </source>
</reference>
<protein>
    <recommendedName>
        <fullName evidence="1">Outer membrane protein beta-barrel domain-containing protein</fullName>
    </recommendedName>
</protein>
<dbReference type="Proteomes" id="UP000018837">
    <property type="component" value="Unassembled WGS sequence"/>
</dbReference>
<dbReference type="PATRIC" id="fig|1411148.3.peg.824"/>
<sequence length="195" mass="21034">MLAAAVMLVAVTTAQAQCRFGVKGGVNIASVSFDRHVLDAENITGFHVGPMLEWNIPLLGLGIDGAVLYSQRGFGVRGESLRSDYIDVPVNAKFKFGLPLISPFLAAGPYASFRVSSDKSWDISGITDQVIRQVEAQSFAAGLNFTAGAEVMDVVQVGLTYSLGLTDNYKAFDRRNVNSYSGKPHTWMVSATVFF</sequence>
<dbReference type="AlphaFoldDB" id="W2C4Y6"/>
<proteinExistence type="predicted"/>
<evidence type="ECO:0000313" key="2">
    <source>
        <dbReference type="EMBL" id="ETK02205.1"/>
    </source>
</evidence>